<evidence type="ECO:0000313" key="6">
    <source>
        <dbReference type="EMBL" id="GAA3365943.1"/>
    </source>
</evidence>
<comment type="caution">
    <text evidence="5">The sequence shown here is derived from an EMBL/GenBank/DDBJ whole genome shotgun (WGS) entry which is preliminary data.</text>
</comment>
<keyword evidence="7" id="KW-1185">Reference proteome</keyword>
<name>A0ABP6RIT5_9PSEU</name>
<proteinExistence type="predicted"/>
<gene>
    <name evidence="5" type="ORF">GCM10020366_11180</name>
    <name evidence="6" type="ORF">GCM10020366_67840</name>
</gene>
<dbReference type="EMBL" id="BAAAYK010000038">
    <property type="protein sequence ID" value="GAA3365943.1"/>
    <property type="molecule type" value="Genomic_DNA"/>
</dbReference>
<feature type="region of interest" description="Disordered" evidence="4">
    <location>
        <begin position="1"/>
        <end position="36"/>
    </location>
</feature>
<dbReference type="CDD" id="cd02440">
    <property type="entry name" value="AdoMet_MTases"/>
    <property type="match status" value="1"/>
</dbReference>
<accession>A0ABP6RIT5</accession>
<dbReference type="Gene3D" id="3.40.50.150">
    <property type="entry name" value="Vaccinia Virus protein VP39"/>
    <property type="match status" value="1"/>
</dbReference>
<reference evidence="5" key="1">
    <citation type="journal article" date="2014" name="Int. J. Syst. Evol. Microbiol.">
        <title>Complete genome of a new Firmicutes species belonging to the dominant human colonic microbiota ('Ruminococcus bicirculans') reveals two chromosomes and a selective capacity to utilize plant glucans.</title>
        <authorList>
            <consortium name="NISC Comparative Sequencing Program"/>
            <person name="Wegmann U."/>
            <person name="Louis P."/>
            <person name="Goesmann A."/>
            <person name="Henrissat B."/>
            <person name="Duncan S.H."/>
            <person name="Flint H.J."/>
        </authorList>
    </citation>
    <scope>NUCLEOTIDE SEQUENCE</scope>
    <source>
        <strain evidence="5">JCM 9687</strain>
    </source>
</reference>
<dbReference type="Proteomes" id="UP001500483">
    <property type="component" value="Unassembled WGS sequence"/>
</dbReference>
<reference evidence="7" key="2">
    <citation type="journal article" date="2019" name="Int. J. Syst. Evol. Microbiol.">
        <title>The Global Catalogue of Microorganisms (GCM) 10K type strain sequencing project: providing services to taxonomists for standard genome sequencing and annotation.</title>
        <authorList>
            <consortium name="The Broad Institute Genomics Platform"/>
            <consortium name="The Broad Institute Genome Sequencing Center for Infectious Disease"/>
            <person name="Wu L."/>
            <person name="Ma J."/>
        </authorList>
    </citation>
    <scope>NUCLEOTIDE SEQUENCE [LARGE SCALE GENOMIC DNA]</scope>
    <source>
        <strain evidence="7">JCM 9687</strain>
    </source>
</reference>
<dbReference type="EMBL" id="BAAAYK010000034">
    <property type="protein sequence ID" value="GAA3354448.1"/>
    <property type="molecule type" value="Genomic_DNA"/>
</dbReference>
<dbReference type="InterPro" id="IPR029063">
    <property type="entry name" value="SAM-dependent_MTases_sf"/>
</dbReference>
<dbReference type="PROSITE" id="PS51682">
    <property type="entry name" value="SAM_OMT_I"/>
    <property type="match status" value="1"/>
</dbReference>
<evidence type="ECO:0000256" key="2">
    <source>
        <dbReference type="ARBA" id="ARBA00022679"/>
    </source>
</evidence>
<dbReference type="PANTHER" id="PTHR43167">
    <property type="entry name" value="PUTATIVE (AFU_ORTHOLOGUE AFUA_6G01830)-RELATED"/>
    <property type="match status" value="1"/>
</dbReference>
<dbReference type="SUPFAM" id="SSF53335">
    <property type="entry name" value="S-adenosyl-L-methionine-dependent methyltransferases"/>
    <property type="match status" value="1"/>
</dbReference>
<evidence type="ECO:0000313" key="5">
    <source>
        <dbReference type="EMBL" id="GAA3354448.1"/>
    </source>
</evidence>
<keyword evidence="3" id="KW-0949">S-adenosyl-L-methionine</keyword>
<dbReference type="PANTHER" id="PTHR43167:SF1">
    <property type="entry name" value="PUTATIVE (AFU_ORTHOLOGUE AFUA_6G01830)-RELATED"/>
    <property type="match status" value="1"/>
</dbReference>
<keyword evidence="2" id="KW-0808">Transferase</keyword>
<sequence length="211" mass="21820">MRLVIPETSIGTGPLDRPGSMLGDARGSIGHAADPAEESIDGSAGAALRFLATVLRAKSVVEVGSGTGASASWLLRGMVPEGVLTSIDIDAAAQHIAREALAAQGVPRSRTRFIAGLAERVLPKLTEGAYDLVFVDAMPAKYPAFLELGAPLLRPGGAIVFAGPVDAAQRQEPRAQALRELTRAVRADESLVPVALPVGDGLLAIARTEQS</sequence>
<evidence type="ECO:0000256" key="4">
    <source>
        <dbReference type="SAM" id="MobiDB-lite"/>
    </source>
</evidence>
<reference evidence="5" key="3">
    <citation type="submission" date="2023-12" db="EMBL/GenBank/DDBJ databases">
        <authorList>
            <person name="Sun Q."/>
            <person name="Inoue M."/>
        </authorList>
    </citation>
    <scope>NUCLEOTIDE SEQUENCE</scope>
    <source>
        <strain evidence="5">JCM 9687</strain>
    </source>
</reference>
<evidence type="ECO:0000256" key="3">
    <source>
        <dbReference type="ARBA" id="ARBA00022691"/>
    </source>
</evidence>
<dbReference type="Pfam" id="PF01596">
    <property type="entry name" value="Methyltransf_3"/>
    <property type="match status" value="1"/>
</dbReference>
<dbReference type="InterPro" id="IPR002935">
    <property type="entry name" value="SAM_O-MeTrfase"/>
</dbReference>
<protein>
    <submittedName>
        <fullName evidence="5">O-methyltransferase</fullName>
    </submittedName>
</protein>
<evidence type="ECO:0000313" key="7">
    <source>
        <dbReference type="Proteomes" id="UP001500483"/>
    </source>
</evidence>
<organism evidence="5 7">
    <name type="scientific">Saccharopolyspora gregorii</name>
    <dbReference type="NCBI Taxonomy" id="33914"/>
    <lineage>
        <taxon>Bacteria</taxon>
        <taxon>Bacillati</taxon>
        <taxon>Actinomycetota</taxon>
        <taxon>Actinomycetes</taxon>
        <taxon>Pseudonocardiales</taxon>
        <taxon>Pseudonocardiaceae</taxon>
        <taxon>Saccharopolyspora</taxon>
    </lineage>
</organism>
<evidence type="ECO:0000256" key="1">
    <source>
        <dbReference type="ARBA" id="ARBA00022603"/>
    </source>
</evidence>
<keyword evidence="1" id="KW-0489">Methyltransferase</keyword>